<evidence type="ECO:0000313" key="1">
    <source>
        <dbReference type="EMBL" id="GAA2027659.1"/>
    </source>
</evidence>
<dbReference type="Pfam" id="PF05534">
    <property type="entry name" value="HicB"/>
    <property type="match status" value="1"/>
</dbReference>
<comment type="caution">
    <text evidence="1">The sequence shown here is derived from an EMBL/GenBank/DDBJ whole genome shotgun (WGS) entry which is preliminary data.</text>
</comment>
<sequence>MMMVNAEHYTYRVRWSAEDAAFVGTVAELPSLSWVAAKQDDAFSGIRELVADVLEDMKTNGEALPEAIADRSYSGKFMVRVTPEAHRQLALDAAEQQVSLNRLAANRLTSA</sequence>
<name>A0ABP5FJA6_9MICC</name>
<gene>
    <name evidence="1" type="ORF">GCM10009720_04230</name>
</gene>
<evidence type="ECO:0008006" key="3">
    <source>
        <dbReference type="Google" id="ProtNLM"/>
    </source>
</evidence>
<keyword evidence="2" id="KW-1185">Reference proteome</keyword>
<protein>
    <recommendedName>
        <fullName evidence="3">Toxin-antitoxin system HicB family antitoxin</fullName>
    </recommendedName>
</protein>
<proteinExistence type="predicted"/>
<dbReference type="SUPFAM" id="SSF143100">
    <property type="entry name" value="TTHA1013/TTHA0281-like"/>
    <property type="match status" value="1"/>
</dbReference>
<dbReference type="InterPro" id="IPR035069">
    <property type="entry name" value="TTHA1013/TTHA0281-like"/>
</dbReference>
<evidence type="ECO:0000313" key="2">
    <source>
        <dbReference type="Proteomes" id="UP001501461"/>
    </source>
</evidence>
<dbReference type="EMBL" id="BAAAMN010000008">
    <property type="protein sequence ID" value="GAA2027659.1"/>
    <property type="molecule type" value="Genomic_DNA"/>
</dbReference>
<dbReference type="RefSeq" id="WP_343955947.1">
    <property type="nucleotide sequence ID" value="NZ_BAAAMN010000008.1"/>
</dbReference>
<reference evidence="2" key="1">
    <citation type="journal article" date="2019" name="Int. J. Syst. Evol. Microbiol.">
        <title>The Global Catalogue of Microorganisms (GCM) 10K type strain sequencing project: providing services to taxonomists for standard genome sequencing and annotation.</title>
        <authorList>
            <consortium name="The Broad Institute Genomics Platform"/>
            <consortium name="The Broad Institute Genome Sequencing Center for Infectious Disease"/>
            <person name="Wu L."/>
            <person name="Ma J."/>
        </authorList>
    </citation>
    <scope>NUCLEOTIDE SEQUENCE [LARGE SCALE GENOMIC DNA]</scope>
    <source>
        <strain evidence="2">JCM 13595</strain>
    </source>
</reference>
<organism evidence="1 2">
    <name type="scientific">Yaniella flava</name>
    <dbReference type="NCBI Taxonomy" id="287930"/>
    <lineage>
        <taxon>Bacteria</taxon>
        <taxon>Bacillati</taxon>
        <taxon>Actinomycetota</taxon>
        <taxon>Actinomycetes</taxon>
        <taxon>Micrococcales</taxon>
        <taxon>Micrococcaceae</taxon>
        <taxon>Yaniella</taxon>
    </lineage>
</organism>
<accession>A0ABP5FJA6</accession>
<dbReference type="Proteomes" id="UP001501461">
    <property type="component" value="Unassembled WGS sequence"/>
</dbReference>
<dbReference type="InterPro" id="IPR008651">
    <property type="entry name" value="Uncharacterised_HicB"/>
</dbReference>